<gene>
    <name evidence="1" type="ORF">EV190_11665</name>
</gene>
<name>A0A4R6UTR3_9ACTN</name>
<dbReference type="InterPro" id="IPR019734">
    <property type="entry name" value="TPR_rpt"/>
</dbReference>
<proteinExistence type="predicted"/>
<sequence>MFRAAGERRGEGMALLSLADCERSTGGFDAALDHCRAATAVFTGISDTWTIAWAGCSTGAVLNAVGRHADALAHYRSALGVFRDFGDHDSESVALTGIGEAYTGLGDPDQARSHLNAALDILVSVDDPRTGEVEALLARVP</sequence>
<evidence type="ECO:0000313" key="2">
    <source>
        <dbReference type="Proteomes" id="UP000295281"/>
    </source>
</evidence>
<dbReference type="AlphaFoldDB" id="A0A4R6UTR3"/>
<dbReference type="OrthoDB" id="5521887at2"/>
<dbReference type="Pfam" id="PF13424">
    <property type="entry name" value="TPR_12"/>
    <property type="match status" value="1"/>
</dbReference>
<organism evidence="1 2">
    <name type="scientific">Actinorugispora endophytica</name>
    <dbReference type="NCBI Taxonomy" id="1605990"/>
    <lineage>
        <taxon>Bacteria</taxon>
        <taxon>Bacillati</taxon>
        <taxon>Actinomycetota</taxon>
        <taxon>Actinomycetes</taxon>
        <taxon>Streptosporangiales</taxon>
        <taxon>Nocardiopsidaceae</taxon>
        <taxon>Actinorugispora</taxon>
    </lineage>
</organism>
<comment type="caution">
    <text evidence="1">The sequence shown here is derived from an EMBL/GenBank/DDBJ whole genome shotgun (WGS) entry which is preliminary data.</text>
</comment>
<dbReference type="Gene3D" id="1.25.40.10">
    <property type="entry name" value="Tetratricopeptide repeat domain"/>
    <property type="match status" value="1"/>
</dbReference>
<dbReference type="SUPFAM" id="SSF48452">
    <property type="entry name" value="TPR-like"/>
    <property type="match status" value="1"/>
</dbReference>
<accession>A0A4R6UTR3</accession>
<dbReference type="PANTHER" id="PTHR10098">
    <property type="entry name" value="RAPSYN-RELATED"/>
    <property type="match status" value="1"/>
</dbReference>
<dbReference type="SMART" id="SM00028">
    <property type="entry name" value="TPR"/>
    <property type="match status" value="3"/>
</dbReference>
<dbReference type="RefSeq" id="WP_133742537.1">
    <property type="nucleotide sequence ID" value="NZ_SNYN01000016.1"/>
</dbReference>
<evidence type="ECO:0000313" key="1">
    <source>
        <dbReference type="EMBL" id="TDQ49269.1"/>
    </source>
</evidence>
<reference evidence="1 2" key="1">
    <citation type="submission" date="2019-03" db="EMBL/GenBank/DDBJ databases">
        <title>Genomic Encyclopedia of Type Strains, Phase IV (KMG-IV): sequencing the most valuable type-strain genomes for metagenomic binning, comparative biology and taxonomic classification.</title>
        <authorList>
            <person name="Goeker M."/>
        </authorList>
    </citation>
    <scope>NUCLEOTIDE SEQUENCE [LARGE SCALE GENOMIC DNA]</scope>
    <source>
        <strain evidence="1 2">DSM 46770</strain>
    </source>
</reference>
<keyword evidence="2" id="KW-1185">Reference proteome</keyword>
<dbReference type="EMBL" id="SNYN01000016">
    <property type="protein sequence ID" value="TDQ49269.1"/>
    <property type="molecule type" value="Genomic_DNA"/>
</dbReference>
<dbReference type="Proteomes" id="UP000295281">
    <property type="component" value="Unassembled WGS sequence"/>
</dbReference>
<dbReference type="InterPro" id="IPR011990">
    <property type="entry name" value="TPR-like_helical_dom_sf"/>
</dbReference>
<protein>
    <submittedName>
        <fullName evidence="1">Tetratricopeptide repeat protein</fullName>
    </submittedName>
</protein>